<evidence type="ECO:0000313" key="2">
    <source>
        <dbReference type="EMBL" id="RMC07415.1"/>
    </source>
</evidence>
<keyword evidence="3" id="KW-1185">Reference proteome</keyword>
<name>A0A3M0K2C9_HIRRU</name>
<reference evidence="2 3" key="1">
    <citation type="submission" date="2018-07" db="EMBL/GenBank/DDBJ databases">
        <title>A high quality draft genome assembly of the barn swallow (H. rustica rustica).</title>
        <authorList>
            <person name="Formenti G."/>
            <person name="Chiara M."/>
            <person name="Poveda L."/>
            <person name="Francoijs K.-J."/>
            <person name="Bonisoli-Alquati A."/>
            <person name="Canova L."/>
            <person name="Gianfranceschi L."/>
            <person name="Horner D.S."/>
            <person name="Saino N."/>
        </authorList>
    </citation>
    <scope>NUCLEOTIDE SEQUENCE [LARGE SCALE GENOMIC DNA]</scope>
    <source>
        <strain evidence="2">Chelidonia</strain>
        <tissue evidence="2">Blood</tissue>
    </source>
</reference>
<comment type="caution">
    <text evidence="2">The sequence shown here is derived from an EMBL/GenBank/DDBJ whole genome shotgun (WGS) entry which is preliminary data.</text>
</comment>
<dbReference type="EMBL" id="QRBI01000120">
    <property type="protein sequence ID" value="RMC07415.1"/>
    <property type="molecule type" value="Genomic_DNA"/>
</dbReference>
<evidence type="ECO:0000313" key="3">
    <source>
        <dbReference type="Proteomes" id="UP000269221"/>
    </source>
</evidence>
<proteinExistence type="predicted"/>
<sequence length="102" mass="11655">MGIHIKVIFPETWNGELVIEEHIQTRSNPKEESFVTKIAVEKVLSRLGTPIKVGFPSKKKTLVKGSLKPFEKAREAKPDFGDRMKTMKRQAEKLAKSHLDIR</sequence>
<feature type="region of interest" description="Disordered" evidence="1">
    <location>
        <begin position="74"/>
        <end position="102"/>
    </location>
</feature>
<protein>
    <submittedName>
        <fullName evidence="2">Uncharacterized protein</fullName>
    </submittedName>
</protein>
<evidence type="ECO:0000256" key="1">
    <source>
        <dbReference type="SAM" id="MobiDB-lite"/>
    </source>
</evidence>
<organism evidence="2 3">
    <name type="scientific">Hirundo rustica rustica</name>
    <dbReference type="NCBI Taxonomy" id="333673"/>
    <lineage>
        <taxon>Eukaryota</taxon>
        <taxon>Metazoa</taxon>
        <taxon>Chordata</taxon>
        <taxon>Craniata</taxon>
        <taxon>Vertebrata</taxon>
        <taxon>Euteleostomi</taxon>
        <taxon>Archelosauria</taxon>
        <taxon>Archosauria</taxon>
        <taxon>Dinosauria</taxon>
        <taxon>Saurischia</taxon>
        <taxon>Theropoda</taxon>
        <taxon>Coelurosauria</taxon>
        <taxon>Aves</taxon>
        <taxon>Neognathae</taxon>
        <taxon>Neoaves</taxon>
        <taxon>Telluraves</taxon>
        <taxon>Australaves</taxon>
        <taxon>Passeriformes</taxon>
        <taxon>Sylvioidea</taxon>
        <taxon>Hirundinidae</taxon>
        <taxon>Hirundo</taxon>
    </lineage>
</organism>
<gene>
    <name evidence="2" type="ORF">DUI87_16880</name>
</gene>
<accession>A0A3M0K2C9</accession>
<dbReference type="Proteomes" id="UP000269221">
    <property type="component" value="Unassembled WGS sequence"/>
</dbReference>
<dbReference type="AlphaFoldDB" id="A0A3M0K2C9"/>